<dbReference type="GO" id="GO:0003735">
    <property type="term" value="F:structural constituent of ribosome"/>
    <property type="evidence" value="ECO:0007669"/>
    <property type="project" value="TreeGrafter"/>
</dbReference>
<dbReference type="CDD" id="cd00164">
    <property type="entry name" value="S1_like"/>
    <property type="match status" value="1"/>
</dbReference>
<proteinExistence type="inferred from homology"/>
<dbReference type="SUPFAM" id="SSF50249">
    <property type="entry name" value="Nucleic acid-binding proteins"/>
    <property type="match status" value="3"/>
</dbReference>
<feature type="domain" description="S1 motif" evidence="4">
    <location>
        <begin position="192"/>
        <end position="250"/>
    </location>
</feature>
<feature type="domain" description="S1 motif" evidence="4">
    <location>
        <begin position="99"/>
        <end position="175"/>
    </location>
</feature>
<organism evidence="5 6">
    <name type="scientific">Actinoplanes italicus</name>
    <dbReference type="NCBI Taxonomy" id="113567"/>
    <lineage>
        <taxon>Bacteria</taxon>
        <taxon>Bacillati</taxon>
        <taxon>Actinomycetota</taxon>
        <taxon>Actinomycetes</taxon>
        <taxon>Micromonosporales</taxon>
        <taxon>Micromonosporaceae</taxon>
        <taxon>Actinoplanes</taxon>
    </lineage>
</organism>
<comment type="caution">
    <text evidence="5">The sequence shown here is derived from an EMBL/GenBank/DDBJ whole genome shotgun (WGS) entry which is preliminary data.</text>
</comment>
<dbReference type="PROSITE" id="PS50126">
    <property type="entry name" value="S1"/>
    <property type="match status" value="2"/>
</dbReference>
<dbReference type="GO" id="GO:0022627">
    <property type="term" value="C:cytosolic small ribosomal subunit"/>
    <property type="evidence" value="ECO:0007669"/>
    <property type="project" value="TreeGrafter"/>
</dbReference>
<protein>
    <submittedName>
        <fullName evidence="5">Small subunit ribosomal protein S1</fullName>
    </submittedName>
</protein>
<accession>A0A2T0JRB7</accession>
<keyword evidence="2 5" id="KW-0689">Ribosomal protein</keyword>
<evidence type="ECO:0000313" key="6">
    <source>
        <dbReference type="Proteomes" id="UP000239415"/>
    </source>
</evidence>
<evidence type="ECO:0000256" key="1">
    <source>
        <dbReference type="ARBA" id="ARBA00006767"/>
    </source>
</evidence>
<dbReference type="GO" id="GO:0006412">
    <property type="term" value="P:translation"/>
    <property type="evidence" value="ECO:0007669"/>
    <property type="project" value="TreeGrafter"/>
</dbReference>
<dbReference type="SMART" id="SM00316">
    <property type="entry name" value="S1"/>
    <property type="match status" value="3"/>
</dbReference>
<name>A0A2T0JRB7_9ACTN</name>
<gene>
    <name evidence="5" type="ORF">CLV67_13461</name>
</gene>
<evidence type="ECO:0000256" key="3">
    <source>
        <dbReference type="ARBA" id="ARBA00023274"/>
    </source>
</evidence>
<evidence type="ECO:0000256" key="2">
    <source>
        <dbReference type="ARBA" id="ARBA00022980"/>
    </source>
</evidence>
<evidence type="ECO:0000259" key="4">
    <source>
        <dbReference type="PROSITE" id="PS50126"/>
    </source>
</evidence>
<dbReference type="InterPro" id="IPR012340">
    <property type="entry name" value="NA-bd_OB-fold"/>
</dbReference>
<dbReference type="Gene3D" id="2.40.50.140">
    <property type="entry name" value="Nucleic acid-binding proteins"/>
    <property type="match status" value="2"/>
</dbReference>
<keyword evidence="3" id="KW-0687">Ribonucleoprotein</keyword>
<dbReference type="Pfam" id="PF00575">
    <property type="entry name" value="S1"/>
    <property type="match status" value="2"/>
</dbReference>
<dbReference type="RefSeq" id="WP_203737614.1">
    <property type="nucleotide sequence ID" value="NZ_BOMO01000145.1"/>
</dbReference>
<reference evidence="5 6" key="1">
    <citation type="submission" date="2018-03" db="EMBL/GenBank/DDBJ databases">
        <title>Genomic Encyclopedia of Archaeal and Bacterial Type Strains, Phase II (KMG-II): from individual species to whole genera.</title>
        <authorList>
            <person name="Goeker M."/>
        </authorList>
    </citation>
    <scope>NUCLEOTIDE SEQUENCE [LARGE SCALE GENOMIC DNA]</scope>
    <source>
        <strain evidence="5 6">DSM 43146</strain>
    </source>
</reference>
<dbReference type="InterPro" id="IPR003029">
    <property type="entry name" value="S1_domain"/>
</dbReference>
<dbReference type="GO" id="GO:0003729">
    <property type="term" value="F:mRNA binding"/>
    <property type="evidence" value="ECO:0007669"/>
    <property type="project" value="TreeGrafter"/>
</dbReference>
<dbReference type="Proteomes" id="UP000239415">
    <property type="component" value="Unassembled WGS sequence"/>
</dbReference>
<dbReference type="PANTHER" id="PTHR10724">
    <property type="entry name" value="30S RIBOSOMAL PROTEIN S1"/>
    <property type="match status" value="1"/>
</dbReference>
<evidence type="ECO:0000313" key="5">
    <source>
        <dbReference type="EMBL" id="PRX10176.1"/>
    </source>
</evidence>
<dbReference type="PANTHER" id="PTHR10724:SF7">
    <property type="entry name" value="SMALL RIBOSOMAL SUBUNIT PROTEIN BS1C"/>
    <property type="match status" value="1"/>
</dbReference>
<dbReference type="InterPro" id="IPR050437">
    <property type="entry name" value="Ribos_protein_bS1-like"/>
</dbReference>
<dbReference type="EMBL" id="PVMZ01000034">
    <property type="protein sequence ID" value="PRX10176.1"/>
    <property type="molecule type" value="Genomic_DNA"/>
</dbReference>
<dbReference type="AlphaFoldDB" id="A0A2T0JRB7"/>
<comment type="similarity">
    <text evidence="1">Belongs to the bacterial ribosomal protein bS1 family.</text>
</comment>
<keyword evidence="6" id="KW-1185">Reference proteome</keyword>
<sequence length="251" mass="27296">MTPDRFLATVNIGDVLTGTVAEHTRRGTTVLLDDCPGEPLGCVGPLDFTWGRWPGTCSPGDRITSEVIDVSPPRREIMLSWSATENPELWAFLKARGAGQRLSGTVAAIERFGVFVDLDEGPKHPVLPGVGFVTIPELSWRWFEDPSEVVSVGQHVTGEFLVFDTVHGEARLSLRAVEPDPFLGFARATRVGQELRGRVTKPVPFGFFVDVGDGIEGLVKTDRTVQSGEEVAVVVAGIDTTSRRLTLRRCG</sequence>